<comment type="subcellular location">
    <subcellularLocation>
        <location evidence="1">Cell outer membrane</location>
    </subcellularLocation>
</comment>
<proteinExistence type="predicted"/>
<evidence type="ECO:0000313" key="6">
    <source>
        <dbReference type="Proteomes" id="UP000540787"/>
    </source>
</evidence>
<feature type="signal peptide" evidence="3">
    <location>
        <begin position="1"/>
        <end position="20"/>
    </location>
</feature>
<dbReference type="InterPro" id="IPR027385">
    <property type="entry name" value="Beta-barrel_OMP"/>
</dbReference>
<feature type="chain" id="PRO_5031088244" evidence="3">
    <location>
        <begin position="21"/>
        <end position="190"/>
    </location>
</feature>
<reference evidence="5 6" key="1">
    <citation type="submission" date="2020-08" db="EMBL/GenBank/DDBJ databases">
        <title>The Agave Microbiome: Exploring the role of microbial communities in plant adaptations to desert environments.</title>
        <authorList>
            <person name="Partida-Martinez L.P."/>
        </authorList>
    </citation>
    <scope>NUCLEOTIDE SEQUENCE [LARGE SCALE GENOMIC DNA]</scope>
    <source>
        <strain evidence="5 6">AT3.2</strain>
    </source>
</reference>
<dbReference type="SUPFAM" id="SSF56925">
    <property type="entry name" value="OMPA-like"/>
    <property type="match status" value="1"/>
</dbReference>
<comment type="caution">
    <text evidence="5">The sequence shown here is derived from an EMBL/GenBank/DDBJ whole genome shotgun (WGS) entry which is preliminary data.</text>
</comment>
<gene>
    <name evidence="5" type="ORF">HD842_001357</name>
</gene>
<evidence type="ECO:0000259" key="4">
    <source>
        <dbReference type="Pfam" id="PF13505"/>
    </source>
</evidence>
<dbReference type="RefSeq" id="WP_183552538.1">
    <property type="nucleotide sequence ID" value="NZ_JACHBX010000001.1"/>
</dbReference>
<dbReference type="GO" id="GO:0009279">
    <property type="term" value="C:cell outer membrane"/>
    <property type="evidence" value="ECO:0007669"/>
    <property type="project" value="UniProtKB-SubCell"/>
</dbReference>
<accession>A0A7W9WYM4</accession>
<dbReference type="EMBL" id="JACHBX010000001">
    <property type="protein sequence ID" value="MBB6133246.1"/>
    <property type="molecule type" value="Genomic_DNA"/>
</dbReference>
<dbReference type="AlphaFoldDB" id="A0A7W9WYM4"/>
<evidence type="ECO:0000256" key="2">
    <source>
        <dbReference type="ARBA" id="ARBA00022729"/>
    </source>
</evidence>
<name>A0A7W9WYM4_9BURK</name>
<feature type="domain" description="Outer membrane protein beta-barrel" evidence="4">
    <location>
        <begin position="7"/>
        <end position="190"/>
    </location>
</feature>
<organism evidence="5 6">
    <name type="scientific">Massilia aurea</name>
    <dbReference type="NCBI Taxonomy" id="373040"/>
    <lineage>
        <taxon>Bacteria</taxon>
        <taxon>Pseudomonadati</taxon>
        <taxon>Pseudomonadota</taxon>
        <taxon>Betaproteobacteria</taxon>
        <taxon>Burkholderiales</taxon>
        <taxon>Oxalobacteraceae</taxon>
        <taxon>Telluria group</taxon>
        <taxon>Massilia</taxon>
    </lineage>
</organism>
<protein>
    <submittedName>
        <fullName evidence="5">OOP family OmpA-OmpF porin</fullName>
    </submittedName>
</protein>
<dbReference type="Proteomes" id="UP000540787">
    <property type="component" value="Unassembled WGS sequence"/>
</dbReference>
<dbReference type="InterPro" id="IPR011250">
    <property type="entry name" value="OMP/PagP_B-barrel"/>
</dbReference>
<sequence length="190" mass="19939">MNKLLIALAVGMTAIASAQAQTTTTGLGPDWASRTYLGVAVAGAENRSADDDWKAGGKVFAGYNVDQNWALEAGYTRFGNQDVNVFSTSGFGQGEVKSSSSYVAAKYAVPLNERLSAYGKLGVARNERKVNLSSNGASYSDNDNGVYGAVGLQYALGQNLSLVGEYERYGKQPEIGAKADVVSVGLKVGF</sequence>
<dbReference type="Pfam" id="PF13505">
    <property type="entry name" value="OMP_b-brl"/>
    <property type="match status" value="1"/>
</dbReference>
<evidence type="ECO:0000313" key="5">
    <source>
        <dbReference type="EMBL" id="MBB6133246.1"/>
    </source>
</evidence>
<keyword evidence="2 3" id="KW-0732">Signal</keyword>
<keyword evidence="6" id="KW-1185">Reference proteome</keyword>
<evidence type="ECO:0000256" key="1">
    <source>
        <dbReference type="ARBA" id="ARBA00004442"/>
    </source>
</evidence>
<dbReference type="Gene3D" id="2.40.160.20">
    <property type="match status" value="1"/>
</dbReference>
<evidence type="ECO:0000256" key="3">
    <source>
        <dbReference type="SAM" id="SignalP"/>
    </source>
</evidence>